<dbReference type="InterPro" id="IPR011990">
    <property type="entry name" value="TPR-like_helical_dom_sf"/>
</dbReference>
<dbReference type="Pfam" id="PF13431">
    <property type="entry name" value="TPR_17"/>
    <property type="match status" value="1"/>
</dbReference>
<evidence type="ECO:0000313" key="5">
    <source>
        <dbReference type="Proteomes" id="UP000252795"/>
    </source>
</evidence>
<dbReference type="Proteomes" id="UP000253065">
    <property type="component" value="Unassembled WGS sequence"/>
</dbReference>
<dbReference type="EMBL" id="QPJB01000005">
    <property type="protein sequence ID" value="RCW34702.1"/>
    <property type="molecule type" value="Genomic_DNA"/>
</dbReference>
<comment type="caution">
    <text evidence="4">The sequence shown here is derived from an EMBL/GenBank/DDBJ whole genome shotgun (WGS) entry which is preliminary data.</text>
</comment>
<organism evidence="4 5">
    <name type="scientific">Marinobacter nauticus</name>
    <name type="common">Marinobacter hydrocarbonoclasticus</name>
    <name type="synonym">Marinobacter aquaeolei</name>
    <dbReference type="NCBI Taxonomy" id="2743"/>
    <lineage>
        <taxon>Bacteria</taxon>
        <taxon>Pseudomonadati</taxon>
        <taxon>Pseudomonadota</taxon>
        <taxon>Gammaproteobacteria</taxon>
        <taxon>Pseudomonadales</taxon>
        <taxon>Marinobacteraceae</taxon>
        <taxon>Marinobacter</taxon>
    </lineage>
</organism>
<feature type="repeat" description="TPR" evidence="1">
    <location>
        <begin position="218"/>
        <end position="251"/>
    </location>
</feature>
<evidence type="ECO:0000313" key="4">
    <source>
        <dbReference type="EMBL" id="RCW34702.1"/>
    </source>
</evidence>
<sequence>MKGIKSACALIVLTFFSALTQAATAVEMAKQAYFLIERDPLDLDQRNEASYLIQRANVLDGDEPWVAVAQSRLTLVSGYRVGQRHDRRAYEESAVSTARQQAERAVRNGPNLAMAHVQLAMVLIIQGELRTAWDHLNTADSLDEQSFYPWYLRTVIAIHHKDEKFAAEGFKEIESRASQKYQKRLLLQERMRLAKATKNLEERDRLYREMIDLDPDYAYAWGNYGSFLLDQKRYREAVHNLERAVELKPYGLAVSQLAEARRKLNQAF</sequence>
<dbReference type="PROSITE" id="PS50005">
    <property type="entry name" value="TPR"/>
    <property type="match status" value="1"/>
</dbReference>
<dbReference type="EMBL" id="QNSA01000005">
    <property type="protein sequence ID" value="RBP73952.1"/>
    <property type="molecule type" value="Genomic_DNA"/>
</dbReference>
<keyword evidence="6" id="KW-1185">Reference proteome</keyword>
<keyword evidence="1" id="KW-0802">TPR repeat</keyword>
<dbReference type="RefSeq" id="WP_113879644.1">
    <property type="nucleotide sequence ID" value="NZ_QNSA01000005.1"/>
</dbReference>
<feature type="signal peptide" evidence="2">
    <location>
        <begin position="1"/>
        <end position="22"/>
    </location>
</feature>
<dbReference type="SUPFAM" id="SSF48452">
    <property type="entry name" value="TPR-like"/>
    <property type="match status" value="1"/>
</dbReference>
<gene>
    <name evidence="4" type="ORF">DET51_10574</name>
    <name evidence="3" type="ORF">DET64_10574</name>
</gene>
<feature type="chain" id="PRO_5016595168" evidence="2">
    <location>
        <begin position="23"/>
        <end position="268"/>
    </location>
</feature>
<evidence type="ECO:0000313" key="6">
    <source>
        <dbReference type="Proteomes" id="UP000253065"/>
    </source>
</evidence>
<evidence type="ECO:0000256" key="1">
    <source>
        <dbReference type="PROSITE-ProRule" id="PRU00339"/>
    </source>
</evidence>
<dbReference type="AlphaFoldDB" id="A0A368V0Q5"/>
<reference evidence="4 5" key="1">
    <citation type="submission" date="2018-07" db="EMBL/GenBank/DDBJ databases">
        <title>Freshwater and sediment microbial communities from various areas in North America, analyzing microbe dynamics in response to fracking.</title>
        <authorList>
            <person name="Lamendella R."/>
        </authorList>
    </citation>
    <scope>NUCLEOTIDE SEQUENCE [LARGE SCALE GENOMIC DNA]</scope>
    <source>
        <strain evidence="4 5">114E</strain>
        <strain evidence="3 6">114E_o</strain>
    </source>
</reference>
<dbReference type="InterPro" id="IPR019734">
    <property type="entry name" value="TPR_rpt"/>
</dbReference>
<evidence type="ECO:0000313" key="3">
    <source>
        <dbReference type="EMBL" id="RBP73952.1"/>
    </source>
</evidence>
<proteinExistence type="predicted"/>
<dbReference type="PROSITE" id="PS50293">
    <property type="entry name" value="TPR_REGION"/>
    <property type="match status" value="1"/>
</dbReference>
<name>A0A368V0Q5_MARNT</name>
<evidence type="ECO:0000256" key="2">
    <source>
        <dbReference type="SAM" id="SignalP"/>
    </source>
</evidence>
<dbReference type="Proteomes" id="UP000252795">
    <property type="component" value="Unassembled WGS sequence"/>
</dbReference>
<protein>
    <submittedName>
        <fullName evidence="4">Tetratricopeptide repeat protein</fullName>
    </submittedName>
</protein>
<dbReference type="Gene3D" id="1.25.40.10">
    <property type="entry name" value="Tetratricopeptide repeat domain"/>
    <property type="match status" value="2"/>
</dbReference>
<keyword evidence="2" id="KW-0732">Signal</keyword>
<accession>A0A368V0Q5</accession>